<dbReference type="Pfam" id="PF01593">
    <property type="entry name" value="Amino_oxidase"/>
    <property type="match status" value="1"/>
</dbReference>
<evidence type="ECO:0000259" key="2">
    <source>
        <dbReference type="Pfam" id="PF01593"/>
    </source>
</evidence>
<evidence type="ECO:0000256" key="1">
    <source>
        <dbReference type="ARBA" id="ARBA00005995"/>
    </source>
</evidence>
<dbReference type="InterPro" id="IPR036188">
    <property type="entry name" value="FAD/NAD-bd_sf"/>
</dbReference>
<sequence length="293" mass="33339">MHKHNFGGLNVEIGANWVEGIGGDKVNPIWPMVNATLKLRNFYSDFDSVVANVYKEDGGLYDEDYVQERMDRAYEVQELGANLTKLMHPSGRDDISLLAMQRMFNHQPNGPATPVDMVLDYFIYDYEFGEPPRVTSLQNTVPTPTNADFGEDANFVADQRGFESIIHYVGASYLSTDGNGQISDTRVLLNKVVRNITYDDQGVVVSTEDGSSYGADFVIVSTSLGVLQSDLIHFTPQLPFWKTVAIYRFDMAAYTKIFLKFPRRFWPVGEGKQFFVYASRRRGYYGMWQSFER</sequence>
<reference evidence="3" key="1">
    <citation type="submission" date="2020-07" db="EMBL/GenBank/DDBJ databases">
        <title>Genome sequence and genetic diversity analysis of an under-domesticated orphan crop, white fonio (Digitaria exilis).</title>
        <authorList>
            <person name="Bennetzen J.L."/>
            <person name="Chen S."/>
            <person name="Ma X."/>
            <person name="Wang X."/>
            <person name="Yssel A.E.J."/>
            <person name="Chaluvadi S.R."/>
            <person name="Johnson M."/>
            <person name="Gangashetty P."/>
            <person name="Hamidou F."/>
            <person name="Sanogo M.D."/>
            <person name="Zwaenepoel A."/>
            <person name="Wallace J."/>
            <person name="Van De Peer Y."/>
            <person name="Van Deynze A."/>
        </authorList>
    </citation>
    <scope>NUCLEOTIDE SEQUENCE</scope>
    <source>
        <tissue evidence="3">Leaves</tissue>
    </source>
</reference>
<dbReference type="InterPro" id="IPR050281">
    <property type="entry name" value="Flavin_monoamine_oxidase"/>
</dbReference>
<dbReference type="FunFam" id="3.90.660.10:FF:000089">
    <property type="match status" value="1"/>
</dbReference>
<dbReference type="Gene3D" id="3.90.660.10">
    <property type="match status" value="2"/>
</dbReference>
<accession>A0A835KVL9</accession>
<dbReference type="GO" id="GO:0006598">
    <property type="term" value="P:polyamine catabolic process"/>
    <property type="evidence" value="ECO:0007669"/>
    <property type="project" value="TreeGrafter"/>
</dbReference>
<gene>
    <name evidence="3" type="ORF">HU200_003860</name>
</gene>
<dbReference type="GO" id="GO:0050660">
    <property type="term" value="F:flavin adenine dinucleotide binding"/>
    <property type="evidence" value="ECO:0007669"/>
    <property type="project" value="UniProtKB-ARBA"/>
</dbReference>
<comment type="caution">
    <text evidence="3">The sequence shown here is derived from an EMBL/GenBank/DDBJ whole genome shotgun (WGS) entry which is preliminary data.</text>
</comment>
<keyword evidence="4" id="KW-1185">Reference proteome</keyword>
<dbReference type="OrthoDB" id="5046242at2759"/>
<dbReference type="GO" id="GO:0016491">
    <property type="term" value="F:oxidoreductase activity"/>
    <property type="evidence" value="ECO:0007669"/>
    <property type="project" value="InterPro"/>
</dbReference>
<evidence type="ECO:0000313" key="4">
    <source>
        <dbReference type="Proteomes" id="UP000636709"/>
    </source>
</evidence>
<dbReference type="InterPro" id="IPR002937">
    <property type="entry name" value="Amino_oxidase"/>
</dbReference>
<organism evidence="3 4">
    <name type="scientific">Digitaria exilis</name>
    <dbReference type="NCBI Taxonomy" id="1010633"/>
    <lineage>
        <taxon>Eukaryota</taxon>
        <taxon>Viridiplantae</taxon>
        <taxon>Streptophyta</taxon>
        <taxon>Embryophyta</taxon>
        <taxon>Tracheophyta</taxon>
        <taxon>Spermatophyta</taxon>
        <taxon>Magnoliopsida</taxon>
        <taxon>Liliopsida</taxon>
        <taxon>Poales</taxon>
        <taxon>Poaceae</taxon>
        <taxon>PACMAD clade</taxon>
        <taxon>Panicoideae</taxon>
        <taxon>Panicodae</taxon>
        <taxon>Paniceae</taxon>
        <taxon>Anthephorinae</taxon>
        <taxon>Digitaria</taxon>
    </lineage>
</organism>
<name>A0A835KVL9_9POAL</name>
<dbReference type="EMBL" id="JACEFO010000229">
    <property type="protein sequence ID" value="KAF8776169.1"/>
    <property type="molecule type" value="Genomic_DNA"/>
</dbReference>
<proteinExistence type="inferred from homology"/>
<dbReference type="Proteomes" id="UP000636709">
    <property type="component" value="Unassembled WGS sequence"/>
</dbReference>
<dbReference type="PANTHER" id="PTHR10742:SF357">
    <property type="entry name" value="AMINE OXIDASE DOMAIN-CONTAINING PROTEIN"/>
    <property type="match status" value="1"/>
</dbReference>
<dbReference type="PANTHER" id="PTHR10742">
    <property type="entry name" value="FLAVIN MONOAMINE OXIDASE"/>
    <property type="match status" value="1"/>
</dbReference>
<feature type="domain" description="Amine oxidase" evidence="2">
    <location>
        <begin position="1"/>
        <end position="291"/>
    </location>
</feature>
<dbReference type="SUPFAM" id="SSF51905">
    <property type="entry name" value="FAD/NAD(P)-binding domain"/>
    <property type="match status" value="1"/>
</dbReference>
<evidence type="ECO:0000313" key="3">
    <source>
        <dbReference type="EMBL" id="KAF8776169.1"/>
    </source>
</evidence>
<protein>
    <recommendedName>
        <fullName evidence="2">Amine oxidase domain-containing protein</fullName>
    </recommendedName>
</protein>
<dbReference type="AlphaFoldDB" id="A0A835KVL9"/>
<comment type="similarity">
    <text evidence="1">Belongs to the flavin monoamine oxidase family.</text>
</comment>